<dbReference type="Pfam" id="PF00561">
    <property type="entry name" value="Abhydrolase_1"/>
    <property type="match status" value="1"/>
</dbReference>
<dbReference type="InterPro" id="IPR000073">
    <property type="entry name" value="AB_hydrolase_1"/>
</dbReference>
<name>A0ABZ2QNJ9_9ACTN</name>
<dbReference type="EMBL" id="CP147982">
    <property type="protein sequence ID" value="WXK77970.1"/>
    <property type="molecule type" value="Genomic_DNA"/>
</dbReference>
<dbReference type="InterPro" id="IPR051601">
    <property type="entry name" value="Serine_prot/Carboxylest_S33"/>
</dbReference>
<feature type="domain" description="AB hydrolase-1" evidence="5">
    <location>
        <begin position="102"/>
        <end position="262"/>
    </location>
</feature>
<dbReference type="SUPFAM" id="SSF53474">
    <property type="entry name" value="alpha/beta-Hydrolases"/>
    <property type="match status" value="1"/>
</dbReference>
<evidence type="ECO:0000256" key="1">
    <source>
        <dbReference type="ARBA" id="ARBA00010088"/>
    </source>
</evidence>
<feature type="region of interest" description="Disordered" evidence="4">
    <location>
        <begin position="511"/>
        <end position="547"/>
    </location>
</feature>
<organism evidence="7 8">
    <name type="scientific">Streptomyces sirii</name>
    <dbReference type="NCBI Taxonomy" id="3127701"/>
    <lineage>
        <taxon>Bacteria</taxon>
        <taxon>Bacillati</taxon>
        <taxon>Actinomycetota</taxon>
        <taxon>Actinomycetes</taxon>
        <taxon>Kitasatosporales</taxon>
        <taxon>Streptomycetaceae</taxon>
        <taxon>Streptomyces</taxon>
    </lineage>
</organism>
<gene>
    <name evidence="7" type="ORF">WAB15_19250</name>
</gene>
<evidence type="ECO:0000256" key="2">
    <source>
        <dbReference type="ARBA" id="ARBA00022729"/>
    </source>
</evidence>
<evidence type="ECO:0000259" key="5">
    <source>
        <dbReference type="Pfam" id="PF00561"/>
    </source>
</evidence>
<dbReference type="Proteomes" id="UP001626628">
    <property type="component" value="Chromosome"/>
</dbReference>
<evidence type="ECO:0000313" key="8">
    <source>
        <dbReference type="Proteomes" id="UP001626628"/>
    </source>
</evidence>
<accession>A0ABZ2QNJ9</accession>
<sequence>MRISGIAGMAWASGPLVGRRCQGAVVAAVVTCSAVLASAVGGPPAPPSPAPRPAWHPCVPGGRFDCATAKVPLDYRNPGGRTIELALVKRKATGPGRRIGTLFFNPGGPGGPGTVQMPQNYAFFPREVRERFDIVSWDPRGIGSSTAVNCFASRKEADAWAASKPAGLPVGEAQRAAWFAAYRDLARRCERRDPALLRHVSTADTARDLDGLRRAVGEPRLTYLGTSYGTILGATYANLFPGRVRAMVLDSNIDPQAWTNHASDAAPRLTTFLRMGSDRGAAAVLDRFLALCGSATSAGCAFSAGSPKATREKFDRLMRRLRAHPVGEWTYGRTVGDVVSSLYVVRPGWTDLAGRLQSLWQGRTPKPPPAPPEQPVPWPNPYTGEEQAGAVVCGESPNPRAPGAYRALEEAAAVRAGDAGRYWTWATAGCTSWPAGAAERYRGPWNRPTPHPVLVVGTRYDPATPYADAQALAGELADARLLTHDGYGHTELINPSACVKDHESRYLIDGTLPPAGTTCRQDRPPFAAPEPSGGGATGGERRRTSPP</sequence>
<dbReference type="PANTHER" id="PTHR43248:SF29">
    <property type="entry name" value="TRIPEPTIDYL AMINOPEPTIDASE"/>
    <property type="match status" value="1"/>
</dbReference>
<comment type="similarity">
    <text evidence="1">Belongs to the peptidase S33 family.</text>
</comment>
<proteinExistence type="inferred from homology"/>
<keyword evidence="2" id="KW-0732">Signal</keyword>
<dbReference type="GO" id="GO:0016787">
    <property type="term" value="F:hydrolase activity"/>
    <property type="evidence" value="ECO:0007669"/>
    <property type="project" value="UniProtKB-KW"/>
</dbReference>
<feature type="region of interest" description="Disordered" evidence="4">
    <location>
        <begin position="360"/>
        <end position="380"/>
    </location>
</feature>
<reference evidence="7 8" key="1">
    <citation type="submission" date="2024-03" db="EMBL/GenBank/DDBJ databases">
        <title>The complete genome of Streptomyces sirii sp.nov.</title>
        <authorList>
            <person name="Zakalyukina Y.V."/>
            <person name="Belik A.R."/>
            <person name="Biryukov M.V."/>
            <person name="Baturina O.A."/>
            <person name="Kabilov M.R."/>
        </authorList>
    </citation>
    <scope>NUCLEOTIDE SEQUENCE [LARGE SCALE GENOMIC DNA]</scope>
    <source>
        <strain evidence="7 8">BP-8</strain>
    </source>
</reference>
<feature type="compositionally biased region" description="Pro residues" evidence="4">
    <location>
        <begin position="365"/>
        <end position="380"/>
    </location>
</feature>
<dbReference type="RefSeq" id="WP_407286997.1">
    <property type="nucleotide sequence ID" value="NZ_CP147982.1"/>
</dbReference>
<dbReference type="InterPro" id="IPR013595">
    <property type="entry name" value="Pept_S33_TAP-like_C"/>
</dbReference>
<evidence type="ECO:0000313" key="7">
    <source>
        <dbReference type="EMBL" id="WXK77970.1"/>
    </source>
</evidence>
<protein>
    <submittedName>
        <fullName evidence="7">Alpha/beta fold hydrolase</fullName>
    </submittedName>
</protein>
<evidence type="ECO:0000256" key="3">
    <source>
        <dbReference type="ARBA" id="ARBA00022801"/>
    </source>
</evidence>
<dbReference type="InterPro" id="IPR029058">
    <property type="entry name" value="AB_hydrolase_fold"/>
</dbReference>
<evidence type="ECO:0000259" key="6">
    <source>
        <dbReference type="Pfam" id="PF08386"/>
    </source>
</evidence>
<dbReference type="Gene3D" id="3.40.50.1820">
    <property type="entry name" value="alpha/beta hydrolase"/>
    <property type="match status" value="1"/>
</dbReference>
<evidence type="ECO:0000256" key="4">
    <source>
        <dbReference type="SAM" id="MobiDB-lite"/>
    </source>
</evidence>
<keyword evidence="8" id="KW-1185">Reference proteome</keyword>
<dbReference type="Pfam" id="PF08386">
    <property type="entry name" value="Abhydrolase_4"/>
    <property type="match status" value="1"/>
</dbReference>
<feature type="domain" description="Peptidase S33 tripeptidyl aminopeptidase-like C-terminal" evidence="6">
    <location>
        <begin position="419"/>
        <end position="519"/>
    </location>
</feature>
<dbReference type="PANTHER" id="PTHR43248">
    <property type="entry name" value="2-SUCCINYL-6-HYDROXY-2,4-CYCLOHEXADIENE-1-CARBOXYLATE SYNTHASE"/>
    <property type="match status" value="1"/>
</dbReference>
<keyword evidence="3 7" id="KW-0378">Hydrolase</keyword>